<evidence type="ECO:0000313" key="2">
    <source>
        <dbReference type="Proteomes" id="UP000001409"/>
    </source>
</evidence>
<keyword evidence="2" id="KW-1185">Reference proteome</keyword>
<dbReference type="PANTHER" id="PTHR37310">
    <property type="entry name" value="CYTOPLASMIC PROTEIN-RELATED"/>
    <property type="match status" value="1"/>
</dbReference>
<sequence length="135" mass="14280">MNNIHAMITAHPNPTDGLDVDKLAEVLEAAGACAQTCTACADACLAEDAVAEMRNCIRTDLDCADICATTVAVLSRRTGSNLTVVRAQLNACIAACAACAEECERHADHDEHCRLCAEACRRCEKACIELLATIS</sequence>
<organism evidence="1 2">
    <name type="scientific">Corynebacterium efficiens (strain DSM 44549 / YS-314 / AJ 12310 / JCM 11189 / NBRC 100395)</name>
    <dbReference type="NCBI Taxonomy" id="196164"/>
    <lineage>
        <taxon>Bacteria</taxon>
        <taxon>Bacillati</taxon>
        <taxon>Actinomycetota</taxon>
        <taxon>Actinomycetes</taxon>
        <taxon>Mycobacteriales</taxon>
        <taxon>Corynebacteriaceae</taxon>
        <taxon>Corynebacterium</taxon>
    </lineage>
</organism>
<dbReference type="Gene3D" id="1.20.1270.360">
    <property type="match status" value="1"/>
</dbReference>
<proteinExistence type="predicted"/>
<dbReference type="HOGENOM" id="CLU_142273_1_1_11"/>
<dbReference type="Proteomes" id="UP000001409">
    <property type="component" value="Chromosome"/>
</dbReference>
<evidence type="ECO:0000313" key="1">
    <source>
        <dbReference type="EMBL" id="BAC18323.1"/>
    </source>
</evidence>
<name>Q8FTP8_COREF</name>
<evidence type="ECO:0008006" key="3">
    <source>
        <dbReference type="Google" id="ProtNLM"/>
    </source>
</evidence>
<dbReference type="EMBL" id="BA000035">
    <property type="protein sequence ID" value="BAC18323.1"/>
    <property type="molecule type" value="Genomic_DNA"/>
</dbReference>
<dbReference type="KEGG" id="cef:CE1513"/>
<accession>Q8FTP8</accession>
<dbReference type="PANTHER" id="PTHR37310:SF1">
    <property type="entry name" value="CYTOPLASMIC PROTEIN"/>
    <property type="match status" value="1"/>
</dbReference>
<dbReference type="STRING" id="196164.gene:10741928"/>
<dbReference type="Pfam" id="PF03860">
    <property type="entry name" value="Csp"/>
    <property type="match status" value="1"/>
</dbReference>
<dbReference type="eggNOG" id="ENOG5032SB1">
    <property type="taxonomic scope" value="Bacteria"/>
</dbReference>
<dbReference type="AlphaFoldDB" id="Q8FTP8"/>
<reference evidence="1 2" key="1">
    <citation type="journal article" date="2003" name="Genome Res.">
        <title>Comparative complete genome sequence analysis of the amino acid replacements responsible for the thermostability of Corynebacterium efficiens.</title>
        <authorList>
            <person name="Nishio Y."/>
            <person name="Nakamura Y."/>
            <person name="Kawarabayasi Y."/>
            <person name="Usuda Y."/>
            <person name="Kimura E."/>
            <person name="Sugimoto S."/>
            <person name="Matsui K."/>
            <person name="Yamagishi A."/>
            <person name="Kikuchi H."/>
            <person name="Ikeo K."/>
            <person name="Gojobori T."/>
        </authorList>
    </citation>
    <scope>NUCLEOTIDE SEQUENCE [LARGE SCALE GENOMIC DNA]</scope>
    <source>
        <strain evidence="2">DSM 44549 / YS-314 / AJ 12310 / JCM 11189 / NBRC 100395</strain>
    </source>
</reference>
<accession>C8NJ68</accession>
<dbReference type="OrthoDB" id="5396211at2"/>
<dbReference type="RefSeq" id="WP_006770420.1">
    <property type="nucleotide sequence ID" value="NC_004369.1"/>
</dbReference>
<dbReference type="InterPro" id="IPR005560">
    <property type="entry name" value="Csp_YhjQ"/>
</dbReference>
<protein>
    <recommendedName>
        <fullName evidence="3">Ferredoxin</fullName>
    </recommendedName>
</protein>